<dbReference type="OrthoDB" id="8555652at2"/>
<evidence type="ECO:0000259" key="3">
    <source>
        <dbReference type="PROSITE" id="PS51000"/>
    </source>
</evidence>
<evidence type="ECO:0000313" key="4">
    <source>
        <dbReference type="EMBL" id="QDQ25587.1"/>
    </source>
</evidence>
<dbReference type="SUPFAM" id="SSF46785">
    <property type="entry name" value="Winged helix' DNA-binding domain"/>
    <property type="match status" value="1"/>
</dbReference>
<dbReference type="InterPro" id="IPR026881">
    <property type="entry name" value="WYL_dom"/>
</dbReference>
<dbReference type="AlphaFoldDB" id="A0A516SBR5"/>
<dbReference type="GO" id="GO:0003700">
    <property type="term" value="F:DNA-binding transcription factor activity"/>
    <property type="evidence" value="ECO:0007669"/>
    <property type="project" value="InterPro"/>
</dbReference>
<feature type="domain" description="HTH deoR-type" evidence="3">
    <location>
        <begin position="4"/>
        <end position="59"/>
    </location>
</feature>
<keyword evidence="1" id="KW-0805">Transcription regulation</keyword>
<dbReference type="EMBL" id="CP041730">
    <property type="protein sequence ID" value="QDQ25587.1"/>
    <property type="molecule type" value="Genomic_DNA"/>
</dbReference>
<evidence type="ECO:0000313" key="5">
    <source>
        <dbReference type="Proteomes" id="UP000317550"/>
    </source>
</evidence>
<dbReference type="InterPro" id="IPR036390">
    <property type="entry name" value="WH_DNA-bd_sf"/>
</dbReference>
<evidence type="ECO:0000256" key="1">
    <source>
        <dbReference type="ARBA" id="ARBA00023015"/>
    </source>
</evidence>
<dbReference type="KEGG" id="cari:FNU76_04030"/>
<keyword evidence="5" id="KW-1185">Reference proteome</keyword>
<evidence type="ECO:0000256" key="2">
    <source>
        <dbReference type="ARBA" id="ARBA00023163"/>
    </source>
</evidence>
<keyword evidence="2" id="KW-0804">Transcription</keyword>
<sequence length="321" mass="34982">MASPTTRVLALLELLQNHGLISGAELARRLEVDPRTLRRYILALEALGIPVLTERGRDGGYRLMQGFKLPPMLFTNDEALALALGLVASRSLGLASHAPAGESALSKLERVLPDKLRQRMRAVGETVSLDIARAKTASDTEILATLSAAAQNRQRVRLRYGAPGQARTERAIDPYGLSYLGGKWFVVGFCHLRQDKRSFRLDRILLAELLPASFARPADFDAMRFLTTAMATIPRAHSVRVLLHTDLATASASVFTSLGILESVAAGTLLHSQADDLDWMARELARLPFSFSIEVPAALEGVLRRHALGLLACIRGEDQGT</sequence>
<dbReference type="Gene3D" id="1.10.10.10">
    <property type="entry name" value="Winged helix-like DNA-binding domain superfamily/Winged helix DNA-binding domain"/>
    <property type="match status" value="1"/>
</dbReference>
<dbReference type="RefSeq" id="WP_143856512.1">
    <property type="nucleotide sequence ID" value="NZ_CP041730.1"/>
</dbReference>
<protein>
    <submittedName>
        <fullName evidence="4">YafY family transcriptional regulator</fullName>
    </submittedName>
</protein>
<dbReference type="InterPro" id="IPR028349">
    <property type="entry name" value="PafC-like"/>
</dbReference>
<reference evidence="5" key="1">
    <citation type="submission" date="2019-07" db="EMBL/GenBank/DDBJ databases">
        <title>Chitinimonas sp. nov., isolated from Ny-Alesund, arctica soil.</title>
        <authorList>
            <person name="Xu Q."/>
            <person name="Peng F."/>
        </authorList>
    </citation>
    <scope>NUCLEOTIDE SEQUENCE [LARGE SCALE GENOMIC DNA]</scope>
    <source>
        <strain evidence="5">R3-44</strain>
    </source>
</reference>
<dbReference type="Pfam" id="PF13280">
    <property type="entry name" value="WYL"/>
    <property type="match status" value="1"/>
</dbReference>
<dbReference type="InterPro" id="IPR013196">
    <property type="entry name" value="HTH_11"/>
</dbReference>
<accession>A0A516SBR5</accession>
<dbReference type="PANTHER" id="PTHR34580">
    <property type="match status" value="1"/>
</dbReference>
<dbReference type="PIRSF" id="PIRSF016838">
    <property type="entry name" value="PafC"/>
    <property type="match status" value="1"/>
</dbReference>
<name>A0A516SBR5_9NEIS</name>
<dbReference type="PANTHER" id="PTHR34580:SF3">
    <property type="entry name" value="PROTEIN PAFB"/>
    <property type="match status" value="1"/>
</dbReference>
<dbReference type="InterPro" id="IPR036388">
    <property type="entry name" value="WH-like_DNA-bd_sf"/>
</dbReference>
<dbReference type="Pfam" id="PF08279">
    <property type="entry name" value="HTH_11"/>
    <property type="match status" value="1"/>
</dbReference>
<dbReference type="InterPro" id="IPR051534">
    <property type="entry name" value="CBASS_pafABC_assoc_protein"/>
</dbReference>
<dbReference type="PROSITE" id="PS52050">
    <property type="entry name" value="WYL"/>
    <property type="match status" value="1"/>
</dbReference>
<dbReference type="InterPro" id="IPR001034">
    <property type="entry name" value="DeoR_HTH"/>
</dbReference>
<gene>
    <name evidence="4" type="ORF">FNU76_04030</name>
</gene>
<dbReference type="PROSITE" id="PS51000">
    <property type="entry name" value="HTH_DEOR_2"/>
    <property type="match status" value="1"/>
</dbReference>
<organism evidence="4 5">
    <name type="scientific">Chitinimonas arctica</name>
    <dbReference type="NCBI Taxonomy" id="2594795"/>
    <lineage>
        <taxon>Bacteria</taxon>
        <taxon>Pseudomonadati</taxon>
        <taxon>Pseudomonadota</taxon>
        <taxon>Betaproteobacteria</taxon>
        <taxon>Neisseriales</taxon>
        <taxon>Chitinibacteraceae</taxon>
        <taxon>Chitinimonas</taxon>
    </lineage>
</organism>
<proteinExistence type="predicted"/>
<dbReference type="Proteomes" id="UP000317550">
    <property type="component" value="Chromosome"/>
</dbReference>